<dbReference type="PANTHER" id="PTHR11669">
    <property type="entry name" value="REPLICATION FACTOR C / DNA POLYMERASE III GAMMA-TAU SUBUNIT"/>
    <property type="match status" value="1"/>
</dbReference>
<organism evidence="14 15">
    <name type="scientific">Lentibacillus cibarius</name>
    <dbReference type="NCBI Taxonomy" id="2583219"/>
    <lineage>
        <taxon>Bacteria</taxon>
        <taxon>Bacillati</taxon>
        <taxon>Bacillota</taxon>
        <taxon>Bacilli</taxon>
        <taxon>Bacillales</taxon>
        <taxon>Bacillaceae</taxon>
        <taxon>Lentibacillus</taxon>
    </lineage>
</organism>
<dbReference type="Gene3D" id="1.10.8.60">
    <property type="match status" value="1"/>
</dbReference>
<keyword evidence="10" id="KW-0239">DNA-directed DNA polymerase</keyword>
<evidence type="ECO:0000256" key="12">
    <source>
        <dbReference type="SAM" id="MobiDB-lite"/>
    </source>
</evidence>
<dbReference type="CDD" id="cd00009">
    <property type="entry name" value="AAA"/>
    <property type="match status" value="1"/>
</dbReference>
<sequence>MSYQALYRVWRPRQFQDVVGQTHITRTLQNAIVQQKFSHAYIFSGPRGTGKTSAAKIFAKTINCERAPVQEPCNECAACQGIQDGSISDIIEMDAASNTSVEDIREIRDKVKYASSTVPFKVYIIDEVHMISTSAFNALLKTLEEPPNHVVFILATTEPHKIPLTVASRCQRFDFKPITSKTIVERMHTVVEAENITVSSEALETIALAAEGGMRDALSILDQAISYSDERVELEDVLAVTGGVAQGLLTDIVQSMHERNVQKALSLLDDLIKNGKDPARFVYDLIYFLRDLLLYKSAPSLEGILERAMVDDYFKQLAEDVSNDWIQGAITHLNQCQQEIKWTNSPKVFIEIALLTVANKQEHQASEANGGDATDVTKLVNRLEQLEKELAMLKEAPPEAKQPSQQNEPKRPKPRSSKNSYNVPYDKIRRVLDAAERPLLKEVQSQWASFLSQLKSTSAPAHATIQDSKPAAASQEALVVQFKYEIHCSLFLDNQHTAESVLKNATGRDWTIIPIPVNDWQQLRNEYINKQEKSSTEETSQAKDPLVEEARKLVGDDLLEIHD</sequence>
<dbReference type="PRINTS" id="PR00300">
    <property type="entry name" value="CLPPROTEASEA"/>
</dbReference>
<dbReference type="InterPro" id="IPR050238">
    <property type="entry name" value="DNA_Rep/Repair_Clamp_Loader"/>
</dbReference>
<keyword evidence="3 14" id="KW-0808">Transferase</keyword>
<dbReference type="InterPro" id="IPR045085">
    <property type="entry name" value="HLD_clamp_pol_III_gamma_tau"/>
</dbReference>
<dbReference type="Pfam" id="PF12169">
    <property type="entry name" value="DNA_pol3_gamma3"/>
    <property type="match status" value="1"/>
</dbReference>
<dbReference type="Pfam" id="PF22608">
    <property type="entry name" value="DNAX_ATPase_lid"/>
    <property type="match status" value="1"/>
</dbReference>
<keyword evidence="5" id="KW-0235">DNA replication</keyword>
<evidence type="ECO:0000256" key="4">
    <source>
        <dbReference type="ARBA" id="ARBA00022695"/>
    </source>
</evidence>
<feature type="region of interest" description="Disordered" evidence="12">
    <location>
        <begin position="394"/>
        <end position="422"/>
    </location>
</feature>
<dbReference type="SUPFAM" id="SSF48019">
    <property type="entry name" value="post-AAA+ oligomerization domain-like"/>
    <property type="match status" value="1"/>
</dbReference>
<evidence type="ECO:0000259" key="13">
    <source>
        <dbReference type="SMART" id="SM00382"/>
    </source>
</evidence>
<dbReference type="EMBL" id="VCIA01000001">
    <property type="protein sequence ID" value="TMN22299.1"/>
    <property type="molecule type" value="Genomic_DNA"/>
</dbReference>
<dbReference type="FunFam" id="1.10.8.60:FF:000013">
    <property type="entry name" value="DNA polymerase III subunit gamma/tau"/>
    <property type="match status" value="1"/>
</dbReference>
<dbReference type="GO" id="GO:0003677">
    <property type="term" value="F:DNA binding"/>
    <property type="evidence" value="ECO:0007669"/>
    <property type="project" value="InterPro"/>
</dbReference>
<dbReference type="NCBIfam" id="NF004046">
    <property type="entry name" value="PRK05563.1"/>
    <property type="match status" value="1"/>
</dbReference>
<evidence type="ECO:0000256" key="9">
    <source>
        <dbReference type="ARBA" id="ARBA00022840"/>
    </source>
</evidence>
<dbReference type="GO" id="GO:0009360">
    <property type="term" value="C:DNA polymerase III complex"/>
    <property type="evidence" value="ECO:0007669"/>
    <property type="project" value="InterPro"/>
</dbReference>
<dbReference type="FunFam" id="3.40.50.300:FF:000014">
    <property type="entry name" value="DNA polymerase III subunit gamma/tau"/>
    <property type="match status" value="1"/>
</dbReference>
<feature type="domain" description="AAA+ ATPase" evidence="13">
    <location>
        <begin position="37"/>
        <end position="179"/>
    </location>
</feature>
<accession>A0A5S3QKM8</accession>
<evidence type="ECO:0000313" key="14">
    <source>
        <dbReference type="EMBL" id="TMN22299.1"/>
    </source>
</evidence>
<evidence type="ECO:0000256" key="6">
    <source>
        <dbReference type="ARBA" id="ARBA00022723"/>
    </source>
</evidence>
<dbReference type="GO" id="GO:0006261">
    <property type="term" value="P:DNA-templated DNA replication"/>
    <property type="evidence" value="ECO:0007669"/>
    <property type="project" value="TreeGrafter"/>
</dbReference>
<keyword evidence="8" id="KW-0862">Zinc</keyword>
<dbReference type="SMART" id="SM00382">
    <property type="entry name" value="AAA"/>
    <property type="match status" value="1"/>
</dbReference>
<dbReference type="NCBIfam" id="TIGR02397">
    <property type="entry name" value="dnaX_nterm"/>
    <property type="match status" value="1"/>
</dbReference>
<gene>
    <name evidence="14" type="primary">dnaX</name>
    <name evidence="14" type="ORF">FFL34_09270</name>
</gene>
<dbReference type="InterPro" id="IPR022754">
    <property type="entry name" value="DNA_pol_III_gamma-3"/>
</dbReference>
<dbReference type="AlphaFoldDB" id="A0A5S3QKM8"/>
<dbReference type="Gene3D" id="3.40.50.300">
    <property type="entry name" value="P-loop containing nucleotide triphosphate hydrolases"/>
    <property type="match status" value="1"/>
</dbReference>
<keyword evidence="9" id="KW-0067">ATP-binding</keyword>
<dbReference type="GO" id="GO:0046872">
    <property type="term" value="F:metal ion binding"/>
    <property type="evidence" value="ECO:0007669"/>
    <property type="project" value="UniProtKB-KW"/>
</dbReference>
<comment type="caution">
    <text evidence="14">The sequence shown here is derived from an EMBL/GenBank/DDBJ whole genome shotgun (WGS) entry which is preliminary data.</text>
</comment>
<comment type="catalytic activity">
    <reaction evidence="11">
        <text>DNA(n) + a 2'-deoxyribonucleoside 5'-triphosphate = DNA(n+1) + diphosphate</text>
        <dbReference type="Rhea" id="RHEA:22508"/>
        <dbReference type="Rhea" id="RHEA-COMP:17339"/>
        <dbReference type="Rhea" id="RHEA-COMP:17340"/>
        <dbReference type="ChEBI" id="CHEBI:33019"/>
        <dbReference type="ChEBI" id="CHEBI:61560"/>
        <dbReference type="ChEBI" id="CHEBI:173112"/>
        <dbReference type="EC" id="2.7.7.7"/>
    </reaction>
</comment>
<evidence type="ECO:0000256" key="8">
    <source>
        <dbReference type="ARBA" id="ARBA00022833"/>
    </source>
</evidence>
<dbReference type="InterPro" id="IPR008921">
    <property type="entry name" value="DNA_pol3_clamp-load_cplx_C"/>
</dbReference>
<dbReference type="GO" id="GO:0003887">
    <property type="term" value="F:DNA-directed DNA polymerase activity"/>
    <property type="evidence" value="ECO:0007669"/>
    <property type="project" value="UniProtKB-KW"/>
</dbReference>
<evidence type="ECO:0000256" key="7">
    <source>
        <dbReference type="ARBA" id="ARBA00022741"/>
    </source>
</evidence>
<dbReference type="SUPFAM" id="SSF52540">
    <property type="entry name" value="P-loop containing nucleoside triphosphate hydrolases"/>
    <property type="match status" value="1"/>
</dbReference>
<evidence type="ECO:0000256" key="5">
    <source>
        <dbReference type="ARBA" id="ARBA00022705"/>
    </source>
</evidence>
<dbReference type="RefSeq" id="WP_138603207.1">
    <property type="nucleotide sequence ID" value="NZ_VCIA01000001.1"/>
</dbReference>
<dbReference type="Proteomes" id="UP000306980">
    <property type="component" value="Unassembled WGS sequence"/>
</dbReference>
<evidence type="ECO:0000256" key="2">
    <source>
        <dbReference type="ARBA" id="ARBA00012417"/>
    </source>
</evidence>
<keyword evidence="7" id="KW-0547">Nucleotide-binding</keyword>
<evidence type="ECO:0000256" key="11">
    <source>
        <dbReference type="ARBA" id="ARBA00049244"/>
    </source>
</evidence>
<evidence type="ECO:0000256" key="3">
    <source>
        <dbReference type="ARBA" id="ARBA00022679"/>
    </source>
</evidence>
<dbReference type="InterPro" id="IPR027417">
    <property type="entry name" value="P-loop_NTPase"/>
</dbReference>
<keyword evidence="6" id="KW-0479">Metal-binding</keyword>
<keyword evidence="4 14" id="KW-0548">Nucleotidyltransferase</keyword>
<comment type="similarity">
    <text evidence="1">Belongs to the DnaX/STICHEL family.</text>
</comment>
<dbReference type="InterPro" id="IPR003593">
    <property type="entry name" value="AAA+_ATPase"/>
</dbReference>
<dbReference type="OrthoDB" id="9810148at2"/>
<dbReference type="GO" id="GO:0005524">
    <property type="term" value="F:ATP binding"/>
    <property type="evidence" value="ECO:0007669"/>
    <property type="project" value="UniProtKB-KW"/>
</dbReference>
<evidence type="ECO:0000313" key="15">
    <source>
        <dbReference type="Proteomes" id="UP000306980"/>
    </source>
</evidence>
<dbReference type="EC" id="2.7.7.7" evidence="2"/>
<protein>
    <recommendedName>
        <fullName evidence="2">DNA-directed DNA polymerase</fullName>
        <ecNumber evidence="2">2.7.7.7</ecNumber>
    </recommendedName>
</protein>
<proteinExistence type="inferred from homology"/>
<dbReference type="PANTHER" id="PTHR11669:SF0">
    <property type="entry name" value="PROTEIN STICHEL-LIKE 2"/>
    <property type="match status" value="1"/>
</dbReference>
<evidence type="ECO:0000256" key="10">
    <source>
        <dbReference type="ARBA" id="ARBA00022932"/>
    </source>
</evidence>
<dbReference type="Gene3D" id="1.20.272.10">
    <property type="match status" value="1"/>
</dbReference>
<dbReference type="InterPro" id="IPR012763">
    <property type="entry name" value="DNA_pol_III_sug/sutau_N"/>
</dbReference>
<evidence type="ECO:0000256" key="1">
    <source>
        <dbReference type="ARBA" id="ARBA00006360"/>
    </source>
</evidence>
<dbReference type="InterPro" id="IPR001270">
    <property type="entry name" value="ClpA/B"/>
</dbReference>
<reference evidence="14 15" key="1">
    <citation type="submission" date="2019-05" db="EMBL/GenBank/DDBJ databases">
        <title>Genomic analysis of Lentibacillus sp. NKC220-2.</title>
        <authorList>
            <person name="Oh Y.J."/>
        </authorList>
    </citation>
    <scope>NUCLEOTIDE SEQUENCE [LARGE SCALE GENOMIC DNA]</scope>
    <source>
        <strain evidence="14 15">NKC220-2</strain>
    </source>
</reference>
<dbReference type="CDD" id="cd18137">
    <property type="entry name" value="HLD_clamp_pol_III_gamma_tau"/>
    <property type="match status" value="1"/>
</dbReference>
<dbReference type="Pfam" id="PF13177">
    <property type="entry name" value="DNA_pol3_delta2"/>
    <property type="match status" value="1"/>
</dbReference>
<name>A0A5S3QKM8_9BACI</name>